<protein>
    <recommendedName>
        <fullName evidence="1">Glutaredoxin-like protein</fullName>
    </recommendedName>
</protein>
<dbReference type="SUPFAM" id="SSF52833">
    <property type="entry name" value="Thioredoxin-like"/>
    <property type="match status" value="1"/>
</dbReference>
<dbReference type="EMBL" id="NEDP02000302">
    <property type="protein sequence ID" value="OWF56143.1"/>
    <property type="molecule type" value="Genomic_DNA"/>
</dbReference>
<evidence type="ECO:0000313" key="3">
    <source>
        <dbReference type="Proteomes" id="UP000242188"/>
    </source>
</evidence>
<keyword evidence="1" id="KW-0249">Electron transport</keyword>
<reference evidence="2 3" key="1">
    <citation type="journal article" date="2017" name="Nat. Ecol. Evol.">
        <title>Scallop genome provides insights into evolution of bilaterian karyotype and development.</title>
        <authorList>
            <person name="Wang S."/>
            <person name="Zhang J."/>
            <person name="Jiao W."/>
            <person name="Li J."/>
            <person name="Xun X."/>
            <person name="Sun Y."/>
            <person name="Guo X."/>
            <person name="Huan P."/>
            <person name="Dong B."/>
            <person name="Zhang L."/>
            <person name="Hu X."/>
            <person name="Sun X."/>
            <person name="Wang J."/>
            <person name="Zhao C."/>
            <person name="Wang Y."/>
            <person name="Wang D."/>
            <person name="Huang X."/>
            <person name="Wang R."/>
            <person name="Lv J."/>
            <person name="Li Y."/>
            <person name="Zhang Z."/>
            <person name="Liu B."/>
            <person name="Lu W."/>
            <person name="Hui Y."/>
            <person name="Liang J."/>
            <person name="Zhou Z."/>
            <person name="Hou R."/>
            <person name="Li X."/>
            <person name="Liu Y."/>
            <person name="Li H."/>
            <person name="Ning X."/>
            <person name="Lin Y."/>
            <person name="Zhao L."/>
            <person name="Xing Q."/>
            <person name="Dou J."/>
            <person name="Li Y."/>
            <person name="Mao J."/>
            <person name="Guo H."/>
            <person name="Dou H."/>
            <person name="Li T."/>
            <person name="Mu C."/>
            <person name="Jiang W."/>
            <person name="Fu Q."/>
            <person name="Fu X."/>
            <person name="Miao Y."/>
            <person name="Liu J."/>
            <person name="Yu Q."/>
            <person name="Li R."/>
            <person name="Liao H."/>
            <person name="Li X."/>
            <person name="Kong Y."/>
            <person name="Jiang Z."/>
            <person name="Chourrout D."/>
            <person name="Li R."/>
            <person name="Bao Z."/>
        </authorList>
    </citation>
    <scope>NUCLEOTIDE SEQUENCE [LARGE SCALE GENOMIC DNA]</scope>
    <source>
        <strain evidence="2 3">PY_sf001</strain>
    </source>
</reference>
<dbReference type="Pfam" id="PF05768">
    <property type="entry name" value="Glrx-like"/>
    <property type="match status" value="1"/>
</dbReference>
<keyword evidence="1" id="KW-0813">Transport</keyword>
<dbReference type="InterPro" id="IPR052565">
    <property type="entry name" value="Glutaredoxin-like_YDR286C"/>
</dbReference>
<gene>
    <name evidence="2" type="ORF">KP79_PYT14735</name>
</gene>
<evidence type="ECO:0000256" key="1">
    <source>
        <dbReference type="RuleBase" id="RU363082"/>
    </source>
</evidence>
<accession>A0A210R4Z8</accession>
<sequence>MLRLHRVMMFLSRRGGQLQGGVLVSQQSTEAAEPGLPVLTLYTKDNCQLCEEAKEALTPLSHRFQLEEVDITESSNKEWLKYRYDIPVFHFDGKYLMKHRVNLKDFEQTLTDYENIHGRS</sequence>
<dbReference type="AlphaFoldDB" id="A0A210R4Z8"/>
<dbReference type="PANTHER" id="PTHR33558">
    <property type="entry name" value="GLUTAREDOXIN-LIKE PROTEIN C5ORF63 HOMOLOG"/>
    <property type="match status" value="1"/>
</dbReference>
<comment type="caution">
    <text evidence="2">The sequence shown here is derived from an EMBL/GenBank/DDBJ whole genome shotgun (WGS) entry which is preliminary data.</text>
</comment>
<dbReference type="OrthoDB" id="429967at2759"/>
<keyword evidence="3" id="KW-1185">Reference proteome</keyword>
<organism evidence="2 3">
    <name type="scientific">Mizuhopecten yessoensis</name>
    <name type="common">Japanese scallop</name>
    <name type="synonym">Patinopecten yessoensis</name>
    <dbReference type="NCBI Taxonomy" id="6573"/>
    <lineage>
        <taxon>Eukaryota</taxon>
        <taxon>Metazoa</taxon>
        <taxon>Spiralia</taxon>
        <taxon>Lophotrochozoa</taxon>
        <taxon>Mollusca</taxon>
        <taxon>Bivalvia</taxon>
        <taxon>Autobranchia</taxon>
        <taxon>Pteriomorphia</taxon>
        <taxon>Pectinida</taxon>
        <taxon>Pectinoidea</taxon>
        <taxon>Pectinidae</taxon>
        <taxon>Mizuhopecten</taxon>
    </lineage>
</organism>
<dbReference type="PANTHER" id="PTHR33558:SF1">
    <property type="entry name" value="GLUTAREDOXIN-LIKE PROTEIN C5ORF63 HOMOLOG"/>
    <property type="match status" value="1"/>
</dbReference>
<dbReference type="InterPro" id="IPR036249">
    <property type="entry name" value="Thioredoxin-like_sf"/>
</dbReference>
<name>A0A210R4Z8_MIZYE</name>
<evidence type="ECO:0000313" key="2">
    <source>
        <dbReference type="EMBL" id="OWF56143.1"/>
    </source>
</evidence>
<comment type="similarity">
    <text evidence="1">Belongs to the glutaredoxin family.</text>
</comment>
<dbReference type="Proteomes" id="UP000242188">
    <property type="component" value="Unassembled WGS sequence"/>
</dbReference>
<dbReference type="InterPro" id="IPR008554">
    <property type="entry name" value="Glutaredoxin-like"/>
</dbReference>
<proteinExistence type="inferred from homology"/>
<dbReference type="Gene3D" id="3.40.30.10">
    <property type="entry name" value="Glutaredoxin"/>
    <property type="match status" value="1"/>
</dbReference>
<dbReference type="STRING" id="6573.A0A210R4Z8"/>